<proteinExistence type="predicted"/>
<evidence type="ECO:0000313" key="2">
    <source>
        <dbReference type="Proteomes" id="UP000724584"/>
    </source>
</evidence>
<keyword evidence="2" id="KW-1185">Reference proteome</keyword>
<organism evidence="1 2">
    <name type="scientific">Chaetomium tenue</name>
    <dbReference type="NCBI Taxonomy" id="1854479"/>
    <lineage>
        <taxon>Eukaryota</taxon>
        <taxon>Fungi</taxon>
        <taxon>Dikarya</taxon>
        <taxon>Ascomycota</taxon>
        <taxon>Pezizomycotina</taxon>
        <taxon>Sordariomycetes</taxon>
        <taxon>Sordariomycetidae</taxon>
        <taxon>Sordariales</taxon>
        <taxon>Chaetomiaceae</taxon>
        <taxon>Chaetomium</taxon>
    </lineage>
</organism>
<gene>
    <name evidence="1" type="ORF">F5144DRAFT_606440</name>
</gene>
<dbReference type="Proteomes" id="UP000724584">
    <property type="component" value="Unassembled WGS sequence"/>
</dbReference>
<name>A0ACB7NU92_9PEZI</name>
<evidence type="ECO:0000313" key="1">
    <source>
        <dbReference type="EMBL" id="KAH6616916.1"/>
    </source>
</evidence>
<dbReference type="EMBL" id="JAGIZQ010000007">
    <property type="protein sequence ID" value="KAH6616916.1"/>
    <property type="molecule type" value="Genomic_DNA"/>
</dbReference>
<accession>A0ACB7NU92</accession>
<comment type="caution">
    <text evidence="1">The sequence shown here is derived from an EMBL/GenBank/DDBJ whole genome shotgun (WGS) entry which is preliminary data.</text>
</comment>
<sequence length="219" mass="23459">MAAPGTGPSMVYQPLGSAALGYGSDDEDSERRWLVKTDLITVLRILVALLAFADVVTWLSLGLTGGSLVVAFIALFLIVGWNLALVLPRSPFTRSLPAVVCQVGDCVCGFGGDNDEDGGLRKPKSRKQKRAKLILIALVDLALGLIIIIFMSTGWVHVSYWALELVLAILSLAACFWTLGLELGAVLRNIDDPEKHTRIRLAPDTEDRKTAGGTVSVSA</sequence>
<reference evidence="1 2" key="1">
    <citation type="journal article" date="2021" name="Nat. Commun.">
        <title>Genetic determinants of endophytism in the Arabidopsis root mycobiome.</title>
        <authorList>
            <person name="Mesny F."/>
            <person name="Miyauchi S."/>
            <person name="Thiergart T."/>
            <person name="Pickel B."/>
            <person name="Atanasova L."/>
            <person name="Karlsson M."/>
            <person name="Huettel B."/>
            <person name="Barry K.W."/>
            <person name="Haridas S."/>
            <person name="Chen C."/>
            <person name="Bauer D."/>
            <person name="Andreopoulos W."/>
            <person name="Pangilinan J."/>
            <person name="LaButti K."/>
            <person name="Riley R."/>
            <person name="Lipzen A."/>
            <person name="Clum A."/>
            <person name="Drula E."/>
            <person name="Henrissat B."/>
            <person name="Kohler A."/>
            <person name="Grigoriev I.V."/>
            <person name="Martin F.M."/>
            <person name="Hacquard S."/>
        </authorList>
    </citation>
    <scope>NUCLEOTIDE SEQUENCE [LARGE SCALE GENOMIC DNA]</scope>
    <source>
        <strain evidence="1 2">MPI-SDFR-AT-0079</strain>
    </source>
</reference>
<protein>
    <submittedName>
        <fullName evidence="1">Uncharacterized protein</fullName>
    </submittedName>
</protein>